<name>A0ABP8UD88_9ACTN</name>
<evidence type="ECO:0000313" key="6">
    <source>
        <dbReference type="EMBL" id="GAA4626457.1"/>
    </source>
</evidence>
<evidence type="ECO:0000256" key="2">
    <source>
        <dbReference type="ARBA" id="ARBA00023125"/>
    </source>
</evidence>
<keyword evidence="2 4" id="KW-0238">DNA-binding</keyword>
<dbReference type="RefSeq" id="WP_345431866.1">
    <property type="nucleotide sequence ID" value="NZ_BAABHK010000004.1"/>
</dbReference>
<comment type="caution">
    <text evidence="6">The sequence shown here is derived from an EMBL/GenBank/DDBJ whole genome shotgun (WGS) entry which is preliminary data.</text>
</comment>
<dbReference type="InterPro" id="IPR050109">
    <property type="entry name" value="HTH-type_TetR-like_transc_reg"/>
</dbReference>
<dbReference type="PANTHER" id="PTHR30055:SF209">
    <property type="entry name" value="POSSIBLE TRANSCRIPTIONAL REGULATORY PROTEIN (PROBABLY TETR-FAMILY)"/>
    <property type="match status" value="1"/>
</dbReference>
<dbReference type="Pfam" id="PF13305">
    <property type="entry name" value="TetR_C_33"/>
    <property type="match status" value="1"/>
</dbReference>
<keyword evidence="1" id="KW-0805">Transcription regulation</keyword>
<dbReference type="SUPFAM" id="SSF46689">
    <property type="entry name" value="Homeodomain-like"/>
    <property type="match status" value="1"/>
</dbReference>
<dbReference type="Proteomes" id="UP001501442">
    <property type="component" value="Unassembled WGS sequence"/>
</dbReference>
<dbReference type="EMBL" id="BAABHK010000004">
    <property type="protein sequence ID" value="GAA4626457.1"/>
    <property type="molecule type" value="Genomic_DNA"/>
</dbReference>
<gene>
    <name evidence="6" type="ORF">GCM10023196_034790</name>
</gene>
<dbReference type="InterPro" id="IPR001647">
    <property type="entry name" value="HTH_TetR"/>
</dbReference>
<dbReference type="InterPro" id="IPR025996">
    <property type="entry name" value="MT1864/Rv1816-like_C"/>
</dbReference>
<dbReference type="PROSITE" id="PS50977">
    <property type="entry name" value="HTH_TETR_2"/>
    <property type="match status" value="1"/>
</dbReference>
<sequence length="203" mass="21811">MAETPYAQAQGRGQSALRTALLDIAGELLATEGPEGLSMRRIASAAGCSTTVLYTLFGGKDGLVEALYVEGFSRFSRRFEAVREEDPLYRLYALGHAYRATALTARNYYDLMFGRPIPGWEPSPEAMDVAQETFGHLERAVTACLEQGRIPSGDPKVIAESLWSVAHGVVSLELAGHLSDPDAVFTAAVTAIGVGFAPAEEDR</sequence>
<accession>A0ABP8UD88</accession>
<dbReference type="PANTHER" id="PTHR30055">
    <property type="entry name" value="HTH-TYPE TRANSCRIPTIONAL REGULATOR RUTR"/>
    <property type="match status" value="1"/>
</dbReference>
<evidence type="ECO:0000256" key="1">
    <source>
        <dbReference type="ARBA" id="ARBA00023015"/>
    </source>
</evidence>
<dbReference type="InterPro" id="IPR009057">
    <property type="entry name" value="Homeodomain-like_sf"/>
</dbReference>
<proteinExistence type="predicted"/>
<evidence type="ECO:0000256" key="4">
    <source>
        <dbReference type="PROSITE-ProRule" id="PRU00335"/>
    </source>
</evidence>
<dbReference type="SUPFAM" id="SSF48498">
    <property type="entry name" value="Tetracyclin repressor-like, C-terminal domain"/>
    <property type="match status" value="1"/>
</dbReference>
<reference evidence="7" key="1">
    <citation type="journal article" date="2019" name="Int. J. Syst. Evol. Microbiol.">
        <title>The Global Catalogue of Microorganisms (GCM) 10K type strain sequencing project: providing services to taxonomists for standard genome sequencing and annotation.</title>
        <authorList>
            <consortium name="The Broad Institute Genomics Platform"/>
            <consortium name="The Broad Institute Genome Sequencing Center for Infectious Disease"/>
            <person name="Wu L."/>
            <person name="Ma J."/>
        </authorList>
    </citation>
    <scope>NUCLEOTIDE SEQUENCE [LARGE SCALE GENOMIC DNA]</scope>
    <source>
        <strain evidence="7">JCM 17939</strain>
    </source>
</reference>
<evidence type="ECO:0000259" key="5">
    <source>
        <dbReference type="PROSITE" id="PS50977"/>
    </source>
</evidence>
<organism evidence="6 7">
    <name type="scientific">Actinoallomurus vinaceus</name>
    <dbReference type="NCBI Taxonomy" id="1080074"/>
    <lineage>
        <taxon>Bacteria</taxon>
        <taxon>Bacillati</taxon>
        <taxon>Actinomycetota</taxon>
        <taxon>Actinomycetes</taxon>
        <taxon>Streptosporangiales</taxon>
        <taxon>Thermomonosporaceae</taxon>
        <taxon>Actinoallomurus</taxon>
    </lineage>
</organism>
<keyword evidence="7" id="KW-1185">Reference proteome</keyword>
<dbReference type="InterPro" id="IPR036271">
    <property type="entry name" value="Tet_transcr_reg_TetR-rel_C_sf"/>
</dbReference>
<feature type="DNA-binding region" description="H-T-H motif" evidence="4">
    <location>
        <begin position="38"/>
        <end position="57"/>
    </location>
</feature>
<feature type="domain" description="HTH tetR-type" evidence="5">
    <location>
        <begin position="15"/>
        <end position="75"/>
    </location>
</feature>
<protein>
    <submittedName>
        <fullName evidence="6">TetR/AcrR family transcriptional regulator</fullName>
    </submittedName>
</protein>
<evidence type="ECO:0000256" key="3">
    <source>
        <dbReference type="ARBA" id="ARBA00023163"/>
    </source>
</evidence>
<dbReference type="Gene3D" id="1.10.357.10">
    <property type="entry name" value="Tetracycline Repressor, domain 2"/>
    <property type="match status" value="1"/>
</dbReference>
<keyword evidence="3" id="KW-0804">Transcription</keyword>
<evidence type="ECO:0000313" key="7">
    <source>
        <dbReference type="Proteomes" id="UP001501442"/>
    </source>
</evidence>
<dbReference type="Pfam" id="PF00440">
    <property type="entry name" value="TetR_N"/>
    <property type="match status" value="1"/>
</dbReference>